<dbReference type="InterPro" id="IPR045121">
    <property type="entry name" value="CoAse"/>
</dbReference>
<dbReference type="OrthoDB" id="9802805at2"/>
<evidence type="ECO:0000259" key="8">
    <source>
        <dbReference type="PROSITE" id="PS51462"/>
    </source>
</evidence>
<evidence type="ECO:0000256" key="6">
    <source>
        <dbReference type="ARBA" id="ARBA00023211"/>
    </source>
</evidence>
<evidence type="ECO:0000256" key="7">
    <source>
        <dbReference type="SAM" id="MobiDB-lite"/>
    </source>
</evidence>
<evidence type="ECO:0000256" key="5">
    <source>
        <dbReference type="ARBA" id="ARBA00022842"/>
    </source>
</evidence>
<comment type="cofactor">
    <cofactor evidence="1">
        <name>Mn(2+)</name>
        <dbReference type="ChEBI" id="CHEBI:29035"/>
    </cofactor>
</comment>
<evidence type="ECO:0000313" key="9">
    <source>
        <dbReference type="EMBL" id="RTR22897.1"/>
    </source>
</evidence>
<evidence type="ECO:0000256" key="3">
    <source>
        <dbReference type="ARBA" id="ARBA00022723"/>
    </source>
</evidence>
<keyword evidence="3" id="KW-0479">Metal-binding</keyword>
<organism evidence="9 10">
    <name type="scientific">Azospirillum griseum</name>
    <dbReference type="NCBI Taxonomy" id="2496639"/>
    <lineage>
        <taxon>Bacteria</taxon>
        <taxon>Pseudomonadati</taxon>
        <taxon>Pseudomonadota</taxon>
        <taxon>Alphaproteobacteria</taxon>
        <taxon>Rhodospirillales</taxon>
        <taxon>Azospirillaceae</taxon>
        <taxon>Azospirillum</taxon>
    </lineage>
</organism>
<dbReference type="InterPro" id="IPR015797">
    <property type="entry name" value="NUDIX_hydrolase-like_dom_sf"/>
</dbReference>
<keyword evidence="5" id="KW-0460">Magnesium</keyword>
<dbReference type="NCBIfam" id="NF007980">
    <property type="entry name" value="PRK10707.1"/>
    <property type="match status" value="1"/>
</dbReference>
<dbReference type="InterPro" id="IPR000086">
    <property type="entry name" value="NUDIX_hydrolase_dom"/>
</dbReference>
<dbReference type="PANTHER" id="PTHR12992:SF11">
    <property type="entry name" value="MITOCHONDRIAL COENZYME A DIPHOSPHATASE NUDT8"/>
    <property type="match status" value="1"/>
</dbReference>
<evidence type="ECO:0000256" key="2">
    <source>
        <dbReference type="ARBA" id="ARBA00001946"/>
    </source>
</evidence>
<evidence type="ECO:0000313" key="10">
    <source>
        <dbReference type="Proteomes" id="UP000277007"/>
    </source>
</evidence>
<feature type="domain" description="Nudix hydrolase" evidence="8">
    <location>
        <begin position="66"/>
        <end position="201"/>
    </location>
</feature>
<keyword evidence="6" id="KW-0464">Manganese</keyword>
<dbReference type="PROSITE" id="PS51462">
    <property type="entry name" value="NUDIX"/>
    <property type="match status" value="1"/>
</dbReference>
<dbReference type="CDD" id="cd03426">
    <property type="entry name" value="NUDIX_CoAse_Nudt7"/>
    <property type="match status" value="1"/>
</dbReference>
<comment type="cofactor">
    <cofactor evidence="2">
        <name>Mg(2+)</name>
        <dbReference type="ChEBI" id="CHEBI:18420"/>
    </cofactor>
</comment>
<accession>A0A3S0K6Q6</accession>
<name>A0A3S0K6Q6_9PROT</name>
<feature type="region of interest" description="Disordered" evidence="7">
    <location>
        <begin position="40"/>
        <end position="62"/>
    </location>
</feature>
<dbReference type="GO" id="GO:0046872">
    <property type="term" value="F:metal ion binding"/>
    <property type="evidence" value="ECO:0007669"/>
    <property type="project" value="UniProtKB-KW"/>
</dbReference>
<reference evidence="9 10" key="1">
    <citation type="submission" date="2018-12" db="EMBL/GenBank/DDBJ databases">
        <authorList>
            <person name="Yang Y."/>
        </authorList>
    </citation>
    <scope>NUCLEOTIDE SEQUENCE [LARGE SCALE GENOMIC DNA]</scope>
    <source>
        <strain evidence="9 10">L-25-5w-1</strain>
    </source>
</reference>
<dbReference type="SUPFAM" id="SSF55811">
    <property type="entry name" value="Nudix"/>
    <property type="match status" value="1"/>
</dbReference>
<dbReference type="PANTHER" id="PTHR12992">
    <property type="entry name" value="NUDIX HYDROLASE"/>
    <property type="match status" value="1"/>
</dbReference>
<evidence type="ECO:0000256" key="4">
    <source>
        <dbReference type="ARBA" id="ARBA00022801"/>
    </source>
</evidence>
<proteinExistence type="predicted"/>
<gene>
    <name evidence="9" type="ORF">EJ903_04780</name>
</gene>
<dbReference type="Gene3D" id="3.90.79.10">
    <property type="entry name" value="Nucleoside Triphosphate Pyrophosphohydrolase"/>
    <property type="match status" value="1"/>
</dbReference>
<dbReference type="EMBL" id="RXMA01000003">
    <property type="protein sequence ID" value="RTR22897.1"/>
    <property type="molecule type" value="Genomic_DNA"/>
</dbReference>
<comment type="caution">
    <text evidence="9">The sequence shown here is derived from an EMBL/GenBank/DDBJ whole genome shotgun (WGS) entry which is preliminary data.</text>
</comment>
<evidence type="ECO:0000256" key="1">
    <source>
        <dbReference type="ARBA" id="ARBA00001936"/>
    </source>
</evidence>
<dbReference type="Pfam" id="PF00293">
    <property type="entry name" value="NUDIX"/>
    <property type="match status" value="1"/>
</dbReference>
<protein>
    <submittedName>
        <fullName evidence="9">CoA pyrophosphatase</fullName>
    </submittedName>
</protein>
<dbReference type="GO" id="GO:0010945">
    <property type="term" value="F:coenzyme A diphosphatase activity"/>
    <property type="evidence" value="ECO:0007669"/>
    <property type="project" value="InterPro"/>
</dbReference>
<dbReference type="AlphaFoldDB" id="A0A3S0K6Q6"/>
<dbReference type="Proteomes" id="UP000277007">
    <property type="component" value="Unassembled WGS sequence"/>
</dbReference>
<keyword evidence="4" id="KW-0378">Hydrolase</keyword>
<keyword evidence="10" id="KW-1185">Reference proteome</keyword>
<sequence>MEQRGVFRAGDAAGGMTGTDRIVTALSLTEIRRRLAAGRGARGLRGDHDLNPDFAPDSNPAHTPALRDAAVLVPLVDRGADGVTVILTQRTTTLSAHAGQISFPGGRLEPEDPSAEAAALRETAEEIGLSHERIEIIGRLDTYVTRTGFRVTPVVGLVSPPFTLAPDPVEVAEVFEVPLSVFLHPDNPQRHSRVFLGKDRFFYVFPYQERFIWGATAGMLVNLRDALGVTLGGALERAD</sequence>